<dbReference type="SUPFAM" id="SSF102114">
    <property type="entry name" value="Radical SAM enzymes"/>
    <property type="match status" value="1"/>
</dbReference>
<comment type="caution">
    <text evidence="3">The sequence shown here is derived from an EMBL/GenBank/DDBJ whole genome shotgun (WGS) entry which is preliminary data.</text>
</comment>
<sequence>MEKMGERSMRRHEALLTVINLYIIVFTVPFFYSPLTMRDSASIVRQISLGCSEGGKTFEFDEQHDRTKPIRTWFQESTDGLVLFIVFYSQACRWSRCLGCNLPSTCSQFPVNYRDILKQIDAVIADPEVQEKRWNVRKLIVSNNGSILDQTTFSSTALIYLVLQANLHFPNLSVFSIETRVEYVEVEELEFLARAIGEGDSPTELELAVGFEAFDDRIRNDVMKKGLSKRVFETFVEKVARYRFRLKCYLMQKPVPGMTDEEGVRDIHDAIDYLSTLSKTCTAADEPPVRIGIHVNPTYAAKGTLLEKALRNGTYAPPNLHDVARAVLYAEGSPLSVFIGLSDEDLAIPNGSFIRAGDEEILKELEAFNRTQNYNLLRAITT</sequence>
<keyword evidence="1" id="KW-0812">Transmembrane</keyword>
<organism evidence="3 4">
    <name type="scientific">Candidatus Sungbacteria bacterium RIFCSPHIGHO2_02_FULL_51_29</name>
    <dbReference type="NCBI Taxonomy" id="1802273"/>
    <lineage>
        <taxon>Bacteria</taxon>
        <taxon>Candidatus Sungiibacteriota</taxon>
    </lineage>
</organism>
<dbReference type="PIRSF" id="PIRSF004954">
    <property type="entry name" value="Radical_SAM"/>
    <property type="match status" value="1"/>
</dbReference>
<dbReference type="InterPro" id="IPR006638">
    <property type="entry name" value="Elp3/MiaA/NifB-like_rSAM"/>
</dbReference>
<evidence type="ECO:0000313" key="3">
    <source>
        <dbReference type="EMBL" id="OHA03141.1"/>
    </source>
</evidence>
<reference evidence="3 4" key="1">
    <citation type="journal article" date="2016" name="Nat. Commun.">
        <title>Thousands of microbial genomes shed light on interconnected biogeochemical processes in an aquifer system.</title>
        <authorList>
            <person name="Anantharaman K."/>
            <person name="Brown C.T."/>
            <person name="Hug L.A."/>
            <person name="Sharon I."/>
            <person name="Castelle C.J."/>
            <person name="Probst A.J."/>
            <person name="Thomas B.C."/>
            <person name="Singh A."/>
            <person name="Wilkins M.J."/>
            <person name="Karaoz U."/>
            <person name="Brodie E.L."/>
            <person name="Williams K.H."/>
            <person name="Hubbard S.S."/>
            <person name="Banfield J.F."/>
        </authorList>
    </citation>
    <scope>NUCLEOTIDE SEQUENCE [LARGE SCALE GENOMIC DNA]</scope>
</reference>
<dbReference type="InterPro" id="IPR005909">
    <property type="entry name" value="RaSEA"/>
</dbReference>
<dbReference type="EMBL" id="MHQL01000020">
    <property type="protein sequence ID" value="OHA03141.1"/>
    <property type="molecule type" value="Genomic_DNA"/>
</dbReference>
<dbReference type="AlphaFoldDB" id="A0A1G2KXH1"/>
<accession>A0A1G2KXH1</accession>
<keyword evidence="1" id="KW-1133">Transmembrane helix</keyword>
<dbReference type="GO" id="GO:0051536">
    <property type="term" value="F:iron-sulfur cluster binding"/>
    <property type="evidence" value="ECO:0007669"/>
    <property type="project" value="InterPro"/>
</dbReference>
<protein>
    <recommendedName>
        <fullName evidence="2">Elp3/MiaA/NifB-like radical SAM core domain-containing protein</fullName>
    </recommendedName>
</protein>
<dbReference type="GO" id="GO:0003824">
    <property type="term" value="F:catalytic activity"/>
    <property type="evidence" value="ECO:0007669"/>
    <property type="project" value="InterPro"/>
</dbReference>
<feature type="domain" description="Elp3/MiaA/NifB-like radical SAM core" evidence="2">
    <location>
        <begin position="82"/>
        <end position="329"/>
    </location>
</feature>
<gene>
    <name evidence="3" type="ORF">A3C16_01700</name>
</gene>
<evidence type="ECO:0000259" key="2">
    <source>
        <dbReference type="SMART" id="SM00729"/>
    </source>
</evidence>
<dbReference type="SMART" id="SM00729">
    <property type="entry name" value="Elp3"/>
    <property type="match status" value="1"/>
</dbReference>
<keyword evidence="1" id="KW-0472">Membrane</keyword>
<dbReference type="InterPro" id="IPR058240">
    <property type="entry name" value="rSAM_sf"/>
</dbReference>
<feature type="transmembrane region" description="Helical" evidence="1">
    <location>
        <begin position="12"/>
        <end position="32"/>
    </location>
</feature>
<dbReference type="Proteomes" id="UP000177811">
    <property type="component" value="Unassembled WGS sequence"/>
</dbReference>
<evidence type="ECO:0000313" key="4">
    <source>
        <dbReference type="Proteomes" id="UP000177811"/>
    </source>
</evidence>
<name>A0A1G2KXH1_9BACT</name>
<evidence type="ECO:0000256" key="1">
    <source>
        <dbReference type="SAM" id="Phobius"/>
    </source>
</evidence>
<proteinExistence type="predicted"/>